<keyword evidence="3 7" id="KW-0812">Transmembrane</keyword>
<proteinExistence type="inferred from homology"/>
<dbReference type="EMBL" id="AP017470">
    <property type="protein sequence ID" value="BBB32510.1"/>
    <property type="molecule type" value="Genomic_DNA"/>
</dbReference>
<evidence type="ECO:0000259" key="9">
    <source>
        <dbReference type="Pfam" id="PF12704"/>
    </source>
</evidence>
<keyword evidence="5 7" id="KW-0472">Membrane</keyword>
<gene>
    <name evidence="10" type="ORF">TTHT_0957</name>
</gene>
<evidence type="ECO:0000256" key="6">
    <source>
        <dbReference type="ARBA" id="ARBA00038076"/>
    </source>
</evidence>
<dbReference type="InterPro" id="IPR025857">
    <property type="entry name" value="MacB_PCD"/>
</dbReference>
<protein>
    <submittedName>
        <fullName evidence="10">ABC transport system permease protein</fullName>
    </submittedName>
</protein>
<feature type="transmembrane region" description="Helical" evidence="7">
    <location>
        <begin position="276"/>
        <end position="304"/>
    </location>
</feature>
<evidence type="ECO:0000313" key="11">
    <source>
        <dbReference type="Proteomes" id="UP000595564"/>
    </source>
</evidence>
<dbReference type="RefSeq" id="WP_201328861.1">
    <property type="nucleotide sequence ID" value="NZ_AP017470.1"/>
</dbReference>
<evidence type="ECO:0000313" key="10">
    <source>
        <dbReference type="EMBL" id="BBB32510.1"/>
    </source>
</evidence>
<feature type="domain" description="ABC3 transporter permease C-terminal" evidence="8">
    <location>
        <begin position="284"/>
        <end position="398"/>
    </location>
</feature>
<dbReference type="PANTHER" id="PTHR30572:SF4">
    <property type="entry name" value="ABC TRANSPORTER PERMEASE YTRF"/>
    <property type="match status" value="1"/>
</dbReference>
<dbReference type="GO" id="GO:0005886">
    <property type="term" value="C:plasma membrane"/>
    <property type="evidence" value="ECO:0007669"/>
    <property type="project" value="UniProtKB-SubCell"/>
</dbReference>
<dbReference type="InterPro" id="IPR050250">
    <property type="entry name" value="Macrolide_Exporter_MacB"/>
</dbReference>
<feature type="transmembrane region" description="Helical" evidence="7">
    <location>
        <begin position="366"/>
        <end position="388"/>
    </location>
</feature>
<keyword evidence="2" id="KW-1003">Cell membrane</keyword>
<feature type="transmembrane region" description="Helical" evidence="7">
    <location>
        <begin position="21"/>
        <end position="45"/>
    </location>
</feature>
<evidence type="ECO:0000256" key="2">
    <source>
        <dbReference type="ARBA" id="ARBA00022475"/>
    </source>
</evidence>
<comment type="subcellular location">
    <subcellularLocation>
        <location evidence="1">Cell membrane</location>
        <topology evidence="1">Multi-pass membrane protein</topology>
    </subcellularLocation>
</comment>
<dbReference type="InterPro" id="IPR003838">
    <property type="entry name" value="ABC3_permease_C"/>
</dbReference>
<dbReference type="SUPFAM" id="SSF161098">
    <property type="entry name" value="MetI-like"/>
    <property type="match status" value="1"/>
</dbReference>
<feature type="transmembrane region" description="Helical" evidence="7">
    <location>
        <begin position="325"/>
        <end position="354"/>
    </location>
</feature>
<keyword evidence="4 7" id="KW-1133">Transmembrane helix</keyword>
<dbReference type="KEGG" id="thyd:TTHT_0957"/>
<dbReference type="GO" id="GO:0022857">
    <property type="term" value="F:transmembrane transporter activity"/>
    <property type="evidence" value="ECO:0007669"/>
    <property type="project" value="TreeGrafter"/>
</dbReference>
<reference evidence="10 11" key="1">
    <citation type="journal article" date="2012" name="Extremophiles">
        <title>Thermotomaculum hydrothermale gen. nov., sp. nov., a novel heterotrophic thermophile within the phylum Acidobacteria from a deep-sea hydrothermal vent chimney in the Southern Okinawa Trough.</title>
        <authorList>
            <person name="Izumi H."/>
            <person name="Nunoura T."/>
            <person name="Miyazaki M."/>
            <person name="Mino S."/>
            <person name="Toki T."/>
            <person name="Takai K."/>
            <person name="Sako Y."/>
            <person name="Sawabe T."/>
            <person name="Nakagawa S."/>
        </authorList>
    </citation>
    <scope>NUCLEOTIDE SEQUENCE [LARGE SCALE GENOMIC DNA]</scope>
    <source>
        <strain evidence="10 11">AC55</strain>
    </source>
</reference>
<evidence type="ECO:0000256" key="1">
    <source>
        <dbReference type="ARBA" id="ARBA00004651"/>
    </source>
</evidence>
<dbReference type="Proteomes" id="UP000595564">
    <property type="component" value="Chromosome"/>
</dbReference>
<dbReference type="Pfam" id="PF02687">
    <property type="entry name" value="FtsX"/>
    <property type="match status" value="1"/>
</dbReference>
<dbReference type="InterPro" id="IPR035906">
    <property type="entry name" value="MetI-like_sf"/>
</dbReference>
<name>A0A7R6PXG9_9BACT</name>
<dbReference type="AlphaFoldDB" id="A0A7R6PXG9"/>
<comment type="similarity">
    <text evidence="6">Belongs to the ABC-4 integral membrane protein family.</text>
</comment>
<evidence type="ECO:0000256" key="7">
    <source>
        <dbReference type="SAM" id="Phobius"/>
    </source>
</evidence>
<evidence type="ECO:0000256" key="4">
    <source>
        <dbReference type="ARBA" id="ARBA00022989"/>
    </source>
</evidence>
<dbReference type="PANTHER" id="PTHR30572">
    <property type="entry name" value="MEMBRANE COMPONENT OF TRANSPORTER-RELATED"/>
    <property type="match status" value="1"/>
</dbReference>
<evidence type="ECO:0000256" key="3">
    <source>
        <dbReference type="ARBA" id="ARBA00022692"/>
    </source>
</evidence>
<keyword evidence="11" id="KW-1185">Reference proteome</keyword>
<dbReference type="Pfam" id="PF12704">
    <property type="entry name" value="MacB_PCD"/>
    <property type="match status" value="1"/>
</dbReference>
<evidence type="ECO:0000256" key="5">
    <source>
        <dbReference type="ARBA" id="ARBA00023136"/>
    </source>
</evidence>
<sequence length="405" mass="45090">MIIENIKLALRSIKANKLRSFLTTLGIIIGVASVITIISLVQGIFNTIQVQQEQMGTNIITIQPYRATTNFIELLKEPPKLTMEDALVLKKQIDDIENLAPIVFASCNASSKKLSHSSSLYGVYPLYQDINGQYVETGRFINYLDLKHRRKVCVLGKEVVDSLKLGENPIGKFILIDNVPVKIIGVMEKKGSFFGRSMDDYVFMPFSTVIDIKGKNLKDHIYIQLTIKNLEKINQVKEVIEKILRKRHKIKEGKADDFKVQTQQDILESFKKTTSIITLIVAGIVGISLIVGGIGIMNIMLVSVTERTKEIGVRKAVGATKKHILYQFLVESVILSLVGGIIGILIGLGLGFLISKMIPNFPGMYVPFWGILLAFIFSSLVGVIFGVFPAYKAAKLNPIDALRYE</sequence>
<feature type="domain" description="MacB-like periplasmic core" evidence="9">
    <location>
        <begin position="20"/>
        <end position="242"/>
    </location>
</feature>
<evidence type="ECO:0000259" key="8">
    <source>
        <dbReference type="Pfam" id="PF02687"/>
    </source>
</evidence>
<accession>A0A7R6PXG9</accession>
<organism evidence="10 11">
    <name type="scientific">Thermotomaculum hydrothermale</name>
    <dbReference type="NCBI Taxonomy" id="981385"/>
    <lineage>
        <taxon>Bacteria</taxon>
        <taxon>Pseudomonadati</taxon>
        <taxon>Acidobacteriota</taxon>
        <taxon>Holophagae</taxon>
        <taxon>Thermotomaculales</taxon>
        <taxon>Thermotomaculaceae</taxon>
        <taxon>Thermotomaculum</taxon>
    </lineage>
</organism>